<organism evidence="1">
    <name type="scientific">marine sediment metagenome</name>
    <dbReference type="NCBI Taxonomy" id="412755"/>
    <lineage>
        <taxon>unclassified sequences</taxon>
        <taxon>metagenomes</taxon>
        <taxon>ecological metagenomes</taxon>
    </lineage>
</organism>
<evidence type="ECO:0000313" key="1">
    <source>
        <dbReference type="EMBL" id="GAH26052.1"/>
    </source>
</evidence>
<proteinExistence type="predicted"/>
<accession>X1E0K8</accession>
<protein>
    <submittedName>
        <fullName evidence="1">Uncharacterized protein</fullName>
    </submittedName>
</protein>
<sequence>MKLSEFIPQEVDLLKKEHNGSGFAEKTEGRLKDLLESEGDAELDAELVAILLHHGKKIYDYSEISQKVYWTIFDACMEVGYERKN</sequence>
<reference evidence="1" key="1">
    <citation type="journal article" date="2014" name="Front. Microbiol.">
        <title>High frequency of phylogenetically diverse reductive dehalogenase-homologous genes in deep subseafloor sedimentary metagenomes.</title>
        <authorList>
            <person name="Kawai M."/>
            <person name="Futagami T."/>
            <person name="Toyoda A."/>
            <person name="Takaki Y."/>
            <person name="Nishi S."/>
            <person name="Hori S."/>
            <person name="Arai W."/>
            <person name="Tsubouchi T."/>
            <person name="Morono Y."/>
            <person name="Uchiyama I."/>
            <person name="Ito T."/>
            <person name="Fujiyama A."/>
            <person name="Inagaki F."/>
            <person name="Takami H."/>
        </authorList>
    </citation>
    <scope>NUCLEOTIDE SEQUENCE</scope>
    <source>
        <strain evidence="1">Expedition CK06-06</strain>
    </source>
</reference>
<comment type="caution">
    <text evidence="1">The sequence shown here is derived from an EMBL/GenBank/DDBJ whole genome shotgun (WGS) entry which is preliminary data.</text>
</comment>
<name>X1E0K8_9ZZZZ</name>
<dbReference type="AlphaFoldDB" id="X1E0K8"/>
<dbReference type="EMBL" id="BARU01002267">
    <property type="protein sequence ID" value="GAH26052.1"/>
    <property type="molecule type" value="Genomic_DNA"/>
</dbReference>
<gene>
    <name evidence="1" type="ORF">S03H2_05436</name>
</gene>